<dbReference type="EMBL" id="JADBJN010000003">
    <property type="protein sequence ID" value="KAG5673250.1"/>
    <property type="molecule type" value="Genomic_DNA"/>
</dbReference>
<sequence length="69" mass="7585">MYELSHELGYVHMHQHPNRESEPIGKISIEINNAGAFSKNGRNTIIAINLADQNEIGGNGLTNGDITRL</sequence>
<evidence type="ECO:0008006" key="3">
    <source>
        <dbReference type="Google" id="ProtNLM"/>
    </source>
</evidence>
<evidence type="ECO:0000313" key="1">
    <source>
        <dbReference type="EMBL" id="KAG5673250.1"/>
    </source>
</evidence>
<comment type="caution">
    <text evidence="1">The sequence shown here is derived from an EMBL/GenBank/DDBJ whole genome shotgun (WGS) entry which is preliminary data.</text>
</comment>
<dbReference type="Proteomes" id="UP001107558">
    <property type="component" value="Chromosome 3"/>
</dbReference>
<evidence type="ECO:0000313" key="2">
    <source>
        <dbReference type="Proteomes" id="UP001107558"/>
    </source>
</evidence>
<accession>A0A9J6BU46</accession>
<protein>
    <recommendedName>
        <fullName evidence="3">Metalloendopeptidase</fullName>
    </recommendedName>
</protein>
<organism evidence="1 2">
    <name type="scientific">Polypedilum vanderplanki</name>
    <name type="common">Sleeping chironomid midge</name>
    <dbReference type="NCBI Taxonomy" id="319348"/>
    <lineage>
        <taxon>Eukaryota</taxon>
        <taxon>Metazoa</taxon>
        <taxon>Ecdysozoa</taxon>
        <taxon>Arthropoda</taxon>
        <taxon>Hexapoda</taxon>
        <taxon>Insecta</taxon>
        <taxon>Pterygota</taxon>
        <taxon>Neoptera</taxon>
        <taxon>Endopterygota</taxon>
        <taxon>Diptera</taxon>
        <taxon>Nematocera</taxon>
        <taxon>Chironomoidea</taxon>
        <taxon>Chironomidae</taxon>
        <taxon>Chironominae</taxon>
        <taxon>Polypedilum</taxon>
        <taxon>Polypedilum</taxon>
    </lineage>
</organism>
<dbReference type="AlphaFoldDB" id="A0A9J6BU46"/>
<proteinExistence type="predicted"/>
<gene>
    <name evidence="1" type="ORF">PVAND_003313</name>
</gene>
<keyword evidence="2" id="KW-1185">Reference proteome</keyword>
<name>A0A9J6BU46_POLVA</name>
<reference evidence="1" key="1">
    <citation type="submission" date="2021-03" db="EMBL/GenBank/DDBJ databases">
        <title>Chromosome level genome of the anhydrobiotic midge Polypedilum vanderplanki.</title>
        <authorList>
            <person name="Yoshida Y."/>
            <person name="Kikawada T."/>
            <person name="Gusev O."/>
        </authorList>
    </citation>
    <scope>NUCLEOTIDE SEQUENCE</scope>
    <source>
        <strain evidence="1">NIAS01</strain>
        <tissue evidence="1">Whole body or cell culture</tissue>
    </source>
</reference>